<accession>A0A0D7AEA5</accession>
<keyword evidence="1" id="KW-0812">Transmembrane</keyword>
<dbReference type="Pfam" id="PF20152">
    <property type="entry name" value="DUF6534"/>
    <property type="match status" value="1"/>
</dbReference>
<dbReference type="AlphaFoldDB" id="A0A0D7AEA5"/>
<dbReference type="Proteomes" id="UP000054144">
    <property type="component" value="Unassembled WGS sequence"/>
</dbReference>
<reference evidence="3 4" key="1">
    <citation type="journal article" date="2015" name="Fungal Genet. Biol.">
        <title>Evolution of novel wood decay mechanisms in Agaricales revealed by the genome sequences of Fistulina hepatica and Cylindrobasidium torrendii.</title>
        <authorList>
            <person name="Floudas D."/>
            <person name="Held B.W."/>
            <person name="Riley R."/>
            <person name="Nagy L.G."/>
            <person name="Koehler G."/>
            <person name="Ransdell A.S."/>
            <person name="Younus H."/>
            <person name="Chow J."/>
            <person name="Chiniquy J."/>
            <person name="Lipzen A."/>
            <person name="Tritt A."/>
            <person name="Sun H."/>
            <person name="Haridas S."/>
            <person name="LaButti K."/>
            <person name="Ohm R.A."/>
            <person name="Kues U."/>
            <person name="Blanchette R.A."/>
            <person name="Grigoriev I.V."/>
            <person name="Minto R.E."/>
            <person name="Hibbett D.S."/>
        </authorList>
    </citation>
    <scope>NUCLEOTIDE SEQUENCE [LARGE SCALE GENOMIC DNA]</scope>
    <source>
        <strain evidence="3 4">ATCC 64428</strain>
    </source>
</reference>
<protein>
    <recommendedName>
        <fullName evidence="2">DUF6534 domain-containing protein</fullName>
    </recommendedName>
</protein>
<feature type="transmembrane region" description="Helical" evidence="1">
    <location>
        <begin position="243"/>
        <end position="262"/>
    </location>
</feature>
<proteinExistence type="predicted"/>
<sequence>MSATTDTLPSMDGTCGVLLIAALLDMALWGIATSQMVTYYELYPKDRWPLKVLVAVAWVLNTLFMGVNNYVVYMDTVKALSNYTILSEHLVGDRMLVLLAMFGSLPMQCLFLYRVWTFGKRSNVLQPFVFWGAISFITTALLAQIVSTLYHFAKQAHVTSAAVYAEHFKTDLLVSMGCTTLVDISLTVSLVYFLLRHQTGALKSTKNIMSQLVVYSLTTGTLCMTLSIVAMITRIVWSSDYYYSLFATLMVPVYLNSLLASLNVRRSLRQAGSVTSNTVTFPATPSGGSTNVDCLYQTHTQGAPFQSIHFAPNEETSKHEETLGLASVV</sequence>
<evidence type="ECO:0000256" key="1">
    <source>
        <dbReference type="SAM" id="Phobius"/>
    </source>
</evidence>
<gene>
    <name evidence="3" type="ORF">FISHEDRAFT_73776</name>
</gene>
<evidence type="ECO:0000259" key="2">
    <source>
        <dbReference type="Pfam" id="PF20152"/>
    </source>
</evidence>
<feature type="domain" description="DUF6534" evidence="2">
    <location>
        <begin position="180"/>
        <end position="267"/>
    </location>
</feature>
<feature type="transmembrane region" description="Helical" evidence="1">
    <location>
        <begin position="94"/>
        <end position="116"/>
    </location>
</feature>
<dbReference type="PANTHER" id="PTHR40465">
    <property type="entry name" value="CHROMOSOME 1, WHOLE GENOME SHOTGUN SEQUENCE"/>
    <property type="match status" value="1"/>
</dbReference>
<feature type="transmembrane region" description="Helical" evidence="1">
    <location>
        <begin position="52"/>
        <end position="74"/>
    </location>
</feature>
<name>A0A0D7AEA5_9AGAR</name>
<evidence type="ECO:0000313" key="4">
    <source>
        <dbReference type="Proteomes" id="UP000054144"/>
    </source>
</evidence>
<feature type="transmembrane region" description="Helical" evidence="1">
    <location>
        <begin position="128"/>
        <end position="152"/>
    </location>
</feature>
<feature type="transmembrane region" description="Helical" evidence="1">
    <location>
        <begin position="17"/>
        <end position="40"/>
    </location>
</feature>
<dbReference type="InterPro" id="IPR045339">
    <property type="entry name" value="DUF6534"/>
</dbReference>
<organism evidence="3 4">
    <name type="scientific">Fistulina hepatica ATCC 64428</name>
    <dbReference type="NCBI Taxonomy" id="1128425"/>
    <lineage>
        <taxon>Eukaryota</taxon>
        <taxon>Fungi</taxon>
        <taxon>Dikarya</taxon>
        <taxon>Basidiomycota</taxon>
        <taxon>Agaricomycotina</taxon>
        <taxon>Agaricomycetes</taxon>
        <taxon>Agaricomycetidae</taxon>
        <taxon>Agaricales</taxon>
        <taxon>Fistulinaceae</taxon>
        <taxon>Fistulina</taxon>
    </lineage>
</organism>
<feature type="transmembrane region" description="Helical" evidence="1">
    <location>
        <begin position="172"/>
        <end position="195"/>
    </location>
</feature>
<dbReference type="OrthoDB" id="2687272at2759"/>
<feature type="transmembrane region" description="Helical" evidence="1">
    <location>
        <begin position="215"/>
        <end position="237"/>
    </location>
</feature>
<dbReference type="EMBL" id="KN881851">
    <property type="protein sequence ID" value="KIY48211.1"/>
    <property type="molecule type" value="Genomic_DNA"/>
</dbReference>
<keyword evidence="4" id="KW-1185">Reference proteome</keyword>
<evidence type="ECO:0000313" key="3">
    <source>
        <dbReference type="EMBL" id="KIY48211.1"/>
    </source>
</evidence>
<dbReference type="PANTHER" id="PTHR40465:SF1">
    <property type="entry name" value="DUF6534 DOMAIN-CONTAINING PROTEIN"/>
    <property type="match status" value="1"/>
</dbReference>
<keyword evidence="1" id="KW-1133">Transmembrane helix</keyword>
<keyword evidence="1" id="KW-0472">Membrane</keyword>